<dbReference type="RefSeq" id="WP_380730092.1">
    <property type="nucleotide sequence ID" value="NZ_JBHTLK010000366.1"/>
</dbReference>
<name>A0ABW3R5I2_9PSEU</name>
<evidence type="ECO:0000313" key="1">
    <source>
        <dbReference type="EMBL" id="MFD1152329.1"/>
    </source>
</evidence>
<accession>A0ABW3R5I2</accession>
<dbReference type="Proteomes" id="UP001597168">
    <property type="component" value="Unassembled WGS sequence"/>
</dbReference>
<organism evidence="1 2">
    <name type="scientific">Saccharothrix hoggarensis</name>
    <dbReference type="NCBI Taxonomy" id="913853"/>
    <lineage>
        <taxon>Bacteria</taxon>
        <taxon>Bacillati</taxon>
        <taxon>Actinomycetota</taxon>
        <taxon>Actinomycetes</taxon>
        <taxon>Pseudonocardiales</taxon>
        <taxon>Pseudonocardiaceae</taxon>
        <taxon>Saccharothrix</taxon>
    </lineage>
</organism>
<reference evidence="2" key="1">
    <citation type="journal article" date="2019" name="Int. J. Syst. Evol. Microbiol.">
        <title>The Global Catalogue of Microorganisms (GCM) 10K type strain sequencing project: providing services to taxonomists for standard genome sequencing and annotation.</title>
        <authorList>
            <consortium name="The Broad Institute Genomics Platform"/>
            <consortium name="The Broad Institute Genome Sequencing Center for Infectious Disease"/>
            <person name="Wu L."/>
            <person name="Ma J."/>
        </authorList>
    </citation>
    <scope>NUCLEOTIDE SEQUENCE [LARGE SCALE GENOMIC DNA]</scope>
    <source>
        <strain evidence="2">CCUG 60214</strain>
    </source>
</reference>
<evidence type="ECO:0000313" key="2">
    <source>
        <dbReference type="Proteomes" id="UP001597168"/>
    </source>
</evidence>
<keyword evidence="2" id="KW-1185">Reference proteome</keyword>
<gene>
    <name evidence="1" type="ORF">ACFQ3T_34780</name>
</gene>
<comment type="caution">
    <text evidence="1">The sequence shown here is derived from an EMBL/GenBank/DDBJ whole genome shotgun (WGS) entry which is preliminary data.</text>
</comment>
<sequence>MSDFQTDLADLENGLRHNIVPAVERFTRLVEDVEKIEDHHPAALMGGGLMPGALALVPLYAAASTALVESQRAAVRSLEEFREALEDVVRTYRSVEEANADGFRGRP</sequence>
<dbReference type="EMBL" id="JBHTLK010000366">
    <property type="protein sequence ID" value="MFD1152329.1"/>
    <property type="molecule type" value="Genomic_DNA"/>
</dbReference>
<evidence type="ECO:0008006" key="3">
    <source>
        <dbReference type="Google" id="ProtNLM"/>
    </source>
</evidence>
<protein>
    <recommendedName>
        <fullName evidence="3">Excreted virulence factor EspC (Type VII ESX diderm)</fullName>
    </recommendedName>
</protein>
<proteinExistence type="predicted"/>